<dbReference type="InterPro" id="IPR018062">
    <property type="entry name" value="HTH_AraC-typ_CS"/>
</dbReference>
<dbReference type="Gene3D" id="2.60.120.10">
    <property type="entry name" value="Jelly Rolls"/>
    <property type="match status" value="1"/>
</dbReference>
<comment type="caution">
    <text evidence="5">The sequence shown here is derived from an EMBL/GenBank/DDBJ whole genome shotgun (WGS) entry which is preliminary data.</text>
</comment>
<dbReference type="Pfam" id="PF02311">
    <property type="entry name" value="AraC_binding"/>
    <property type="match status" value="1"/>
</dbReference>
<dbReference type="SUPFAM" id="SSF46689">
    <property type="entry name" value="Homeodomain-like"/>
    <property type="match status" value="2"/>
</dbReference>
<accession>A0ABS6JVX8</accession>
<evidence type="ECO:0000256" key="1">
    <source>
        <dbReference type="ARBA" id="ARBA00023015"/>
    </source>
</evidence>
<dbReference type="PROSITE" id="PS01124">
    <property type="entry name" value="HTH_ARAC_FAMILY_2"/>
    <property type="match status" value="1"/>
</dbReference>
<dbReference type="SMART" id="SM00342">
    <property type="entry name" value="HTH_ARAC"/>
    <property type="match status" value="1"/>
</dbReference>
<keyword evidence="3" id="KW-0804">Transcription</keyword>
<protein>
    <submittedName>
        <fullName evidence="5">AraC family transcriptional regulator</fullName>
    </submittedName>
</protein>
<dbReference type="Proteomes" id="UP000790580">
    <property type="component" value="Unassembled WGS sequence"/>
</dbReference>
<evidence type="ECO:0000259" key="4">
    <source>
        <dbReference type="PROSITE" id="PS01124"/>
    </source>
</evidence>
<dbReference type="InterPro" id="IPR020449">
    <property type="entry name" value="Tscrpt_reg_AraC-type_HTH"/>
</dbReference>
<evidence type="ECO:0000313" key="5">
    <source>
        <dbReference type="EMBL" id="MBU9721844.1"/>
    </source>
</evidence>
<feature type="domain" description="HTH araC/xylS-type" evidence="4">
    <location>
        <begin position="218"/>
        <end position="317"/>
    </location>
</feature>
<dbReference type="InterPro" id="IPR009057">
    <property type="entry name" value="Homeodomain-like_sf"/>
</dbReference>
<dbReference type="InterPro" id="IPR037923">
    <property type="entry name" value="HTH-like"/>
</dbReference>
<dbReference type="PROSITE" id="PS00041">
    <property type="entry name" value="HTH_ARAC_FAMILY_1"/>
    <property type="match status" value="1"/>
</dbReference>
<dbReference type="Gene3D" id="1.10.10.60">
    <property type="entry name" value="Homeodomain-like"/>
    <property type="match status" value="2"/>
</dbReference>
<evidence type="ECO:0000256" key="3">
    <source>
        <dbReference type="ARBA" id="ARBA00023163"/>
    </source>
</evidence>
<sequence>MNYLDNNNGNLNDFEGIISITIVQNRYGNRGRLMDNLVCSIPPMPIFIKGGLATFRKGESHFHRVFHIFDLLYVVQGTLYMMEDGKEFEVSEGQYLFLVPGKYHGGYKGCDEETKYYWVHFSLSGEWSLETTNDLDWSKIIVRDNTFTESAQYNLNLPRFGKFRSFERGVEAFSIIKQLDESNNPPDKLKQQMFFNDILIQIQQDAIELPSSAKTVTDEVIKYIREHYDEQDFKVKEMAKVLLYHPDYLTRSMKKVIGMTPIQYLNHYRISIAKSKLVNEHKDLATIAVECGFSDVSYFSRTFKKREGITPGEYRRLRGR</sequence>
<dbReference type="RefSeq" id="WP_088076020.1">
    <property type="nucleotide sequence ID" value="NZ_JAHQCR010000045.1"/>
</dbReference>
<proteinExistence type="predicted"/>
<evidence type="ECO:0000313" key="6">
    <source>
        <dbReference type="Proteomes" id="UP000790580"/>
    </source>
</evidence>
<gene>
    <name evidence="5" type="ORF">KS407_10405</name>
</gene>
<dbReference type="PANTHER" id="PTHR43280:SF30">
    <property type="entry name" value="MMSAB OPERON REGULATORY PROTEIN"/>
    <property type="match status" value="1"/>
</dbReference>
<keyword evidence="1" id="KW-0805">Transcription regulation</keyword>
<keyword evidence="6" id="KW-1185">Reference proteome</keyword>
<keyword evidence="2" id="KW-0238">DNA-binding</keyword>
<name>A0ABS6JVX8_9BACI</name>
<organism evidence="5 6">
    <name type="scientific">Evansella alkalicola</name>
    <dbReference type="NCBI Taxonomy" id="745819"/>
    <lineage>
        <taxon>Bacteria</taxon>
        <taxon>Bacillati</taxon>
        <taxon>Bacillota</taxon>
        <taxon>Bacilli</taxon>
        <taxon>Bacillales</taxon>
        <taxon>Bacillaceae</taxon>
        <taxon>Evansella</taxon>
    </lineage>
</organism>
<dbReference type="PANTHER" id="PTHR43280">
    <property type="entry name" value="ARAC-FAMILY TRANSCRIPTIONAL REGULATOR"/>
    <property type="match status" value="1"/>
</dbReference>
<dbReference type="SUPFAM" id="SSF51215">
    <property type="entry name" value="Regulatory protein AraC"/>
    <property type="match status" value="1"/>
</dbReference>
<dbReference type="InterPro" id="IPR018060">
    <property type="entry name" value="HTH_AraC"/>
</dbReference>
<dbReference type="EMBL" id="JAHQCR010000045">
    <property type="protein sequence ID" value="MBU9721844.1"/>
    <property type="molecule type" value="Genomic_DNA"/>
</dbReference>
<dbReference type="Pfam" id="PF12833">
    <property type="entry name" value="HTH_18"/>
    <property type="match status" value="1"/>
</dbReference>
<evidence type="ECO:0000256" key="2">
    <source>
        <dbReference type="ARBA" id="ARBA00023125"/>
    </source>
</evidence>
<dbReference type="InterPro" id="IPR014710">
    <property type="entry name" value="RmlC-like_jellyroll"/>
</dbReference>
<dbReference type="PRINTS" id="PR00032">
    <property type="entry name" value="HTHARAC"/>
</dbReference>
<dbReference type="InterPro" id="IPR003313">
    <property type="entry name" value="AraC-bd"/>
</dbReference>
<reference evidence="5 6" key="1">
    <citation type="submission" date="2021-06" db="EMBL/GenBank/DDBJ databases">
        <title>Bacillus sp. RD4P76, an endophyte from a halophyte.</title>
        <authorList>
            <person name="Sun J.-Q."/>
        </authorList>
    </citation>
    <scope>NUCLEOTIDE SEQUENCE [LARGE SCALE GENOMIC DNA]</scope>
    <source>
        <strain evidence="5 6">JCM 17098</strain>
    </source>
</reference>